<sequence>MKTVAFSSLGALALMLAACGEPATDTDSDTVAMADGAEATSSIVELVGANENLSNLATSVRVTGLEETLSGEGPFTVFAPTNAAFEDLPQGKMKKLATDDLDDLARILTYHTVAGEVRTPDLGTAVGAAGEEGYSFETVNGGTLTATVVDGEFVLTDANGNSARVIEKNVDASNGVVHIIDGVLVP</sequence>
<protein>
    <submittedName>
        <fullName evidence="3">Cell surface lipoprotein MPB83</fullName>
    </submittedName>
</protein>
<dbReference type="PROSITE" id="PS50213">
    <property type="entry name" value="FAS1"/>
    <property type="match status" value="1"/>
</dbReference>
<dbReference type="PANTHER" id="PTHR10900:SF77">
    <property type="entry name" value="FI19380P1"/>
    <property type="match status" value="1"/>
</dbReference>
<dbReference type="InterPro" id="IPR036378">
    <property type="entry name" value="FAS1_dom_sf"/>
</dbReference>
<dbReference type="STRING" id="645517.A6F65_00958"/>
<dbReference type="SUPFAM" id="SSF82153">
    <property type="entry name" value="FAS1 domain"/>
    <property type="match status" value="1"/>
</dbReference>
<dbReference type="Pfam" id="PF02469">
    <property type="entry name" value="Fasciclin"/>
    <property type="match status" value="1"/>
</dbReference>
<dbReference type="SMART" id="SM00554">
    <property type="entry name" value="FAS1"/>
    <property type="match status" value="1"/>
</dbReference>
<reference evidence="3 4" key="1">
    <citation type="submission" date="2016-07" db="EMBL/GenBank/DDBJ databases">
        <title>Complete genome sequence of Altererythrobacter namhicola JCM 16345T, containing esterase-encoding genes.</title>
        <authorList>
            <person name="Cheng H."/>
            <person name="Wu Y.-H."/>
            <person name="Jian S.-L."/>
            <person name="Huo Y.-Y."/>
            <person name="Wang C.-S."/>
            <person name="Xu X.-W."/>
        </authorList>
    </citation>
    <scope>NUCLEOTIDE SEQUENCE [LARGE SCALE GENOMIC DNA]</scope>
    <source>
        <strain evidence="3 4">JCM 16345</strain>
    </source>
</reference>
<evidence type="ECO:0000256" key="1">
    <source>
        <dbReference type="SAM" id="SignalP"/>
    </source>
</evidence>
<dbReference type="InterPro" id="IPR000782">
    <property type="entry name" value="FAS1_domain"/>
</dbReference>
<dbReference type="PROSITE" id="PS51257">
    <property type="entry name" value="PROKAR_LIPOPROTEIN"/>
    <property type="match status" value="1"/>
</dbReference>
<feature type="domain" description="FAS1" evidence="2">
    <location>
        <begin position="40"/>
        <end position="184"/>
    </location>
</feature>
<feature type="signal peptide" evidence="1">
    <location>
        <begin position="1"/>
        <end position="23"/>
    </location>
</feature>
<evidence type="ECO:0000259" key="2">
    <source>
        <dbReference type="PROSITE" id="PS50213"/>
    </source>
</evidence>
<dbReference type="AlphaFoldDB" id="A0A1C7D739"/>
<dbReference type="FunFam" id="2.30.180.10:FF:000032">
    <property type="entry name" value="Fasciclin domain-containing protein, putative"/>
    <property type="match status" value="1"/>
</dbReference>
<dbReference type="Proteomes" id="UP000092698">
    <property type="component" value="Chromosome"/>
</dbReference>
<name>A0A1C7D739_9SPHN</name>
<dbReference type="InterPro" id="IPR050904">
    <property type="entry name" value="Adhesion/Biosynth-related"/>
</dbReference>
<keyword evidence="1" id="KW-0732">Signal</keyword>
<dbReference type="RefSeq" id="WP_067786397.1">
    <property type="nucleotide sequence ID" value="NZ_CP016545.1"/>
</dbReference>
<gene>
    <name evidence="3" type="ORF">A6F65_00958</name>
</gene>
<proteinExistence type="predicted"/>
<dbReference type="EMBL" id="CP016545">
    <property type="protein sequence ID" value="ANU07268.1"/>
    <property type="molecule type" value="Genomic_DNA"/>
</dbReference>
<organism evidence="3 4">
    <name type="scientific">Paraurantiacibacter namhicola</name>
    <dbReference type="NCBI Taxonomy" id="645517"/>
    <lineage>
        <taxon>Bacteria</taxon>
        <taxon>Pseudomonadati</taxon>
        <taxon>Pseudomonadota</taxon>
        <taxon>Alphaproteobacteria</taxon>
        <taxon>Sphingomonadales</taxon>
        <taxon>Erythrobacteraceae</taxon>
        <taxon>Paraurantiacibacter</taxon>
    </lineage>
</organism>
<dbReference type="GO" id="GO:0005615">
    <property type="term" value="C:extracellular space"/>
    <property type="evidence" value="ECO:0007669"/>
    <property type="project" value="TreeGrafter"/>
</dbReference>
<dbReference type="OrthoDB" id="9800666at2"/>
<keyword evidence="4" id="KW-1185">Reference proteome</keyword>
<feature type="chain" id="PRO_5008884355" evidence="1">
    <location>
        <begin position="24"/>
        <end position="186"/>
    </location>
</feature>
<dbReference type="Gene3D" id="2.30.180.10">
    <property type="entry name" value="FAS1 domain"/>
    <property type="match status" value="1"/>
</dbReference>
<dbReference type="PANTHER" id="PTHR10900">
    <property type="entry name" value="PERIOSTIN-RELATED"/>
    <property type="match status" value="1"/>
</dbReference>
<accession>A0A1C7D739</accession>
<evidence type="ECO:0000313" key="3">
    <source>
        <dbReference type="EMBL" id="ANU07268.1"/>
    </source>
</evidence>
<evidence type="ECO:0000313" key="4">
    <source>
        <dbReference type="Proteomes" id="UP000092698"/>
    </source>
</evidence>
<dbReference type="KEGG" id="anh:A6F65_00958"/>
<keyword evidence="3" id="KW-0449">Lipoprotein</keyword>